<proteinExistence type="predicted"/>
<reference evidence="1 2" key="1">
    <citation type="journal article" date="2016" name="Front. Microbiol.">
        <title>Single-Cell (Meta-)Genomics of a Dimorphic Candidatus Thiomargarita nelsonii Reveals Genomic Plasticity.</title>
        <authorList>
            <person name="Flood B.E."/>
            <person name="Fliss P."/>
            <person name="Jones D.S."/>
            <person name="Dick G.J."/>
            <person name="Jain S."/>
            <person name="Kaster A.K."/>
            <person name="Winkel M."/>
            <person name="Mussmann M."/>
            <person name="Bailey J."/>
        </authorList>
    </citation>
    <scope>NUCLEOTIDE SEQUENCE [LARGE SCALE GENOMIC DNA]</scope>
    <source>
        <strain evidence="1">Hydrate Ridge</strain>
    </source>
</reference>
<keyword evidence="2" id="KW-1185">Reference proteome</keyword>
<protein>
    <submittedName>
        <fullName evidence="1">Uncharacterized protein</fullName>
    </submittedName>
</protein>
<comment type="caution">
    <text evidence="1">The sequence shown here is derived from an EMBL/GenBank/DDBJ whole genome shotgun (WGS) entry which is preliminary data.</text>
</comment>
<name>A0A0A6RV86_9GAMM</name>
<evidence type="ECO:0000313" key="1">
    <source>
        <dbReference type="EMBL" id="KHD07781.1"/>
    </source>
</evidence>
<organism evidence="1 2">
    <name type="scientific">Candidatus Thiomargarita nelsonii</name>
    <dbReference type="NCBI Taxonomy" id="1003181"/>
    <lineage>
        <taxon>Bacteria</taxon>
        <taxon>Pseudomonadati</taxon>
        <taxon>Pseudomonadota</taxon>
        <taxon>Gammaproteobacteria</taxon>
        <taxon>Thiotrichales</taxon>
        <taxon>Thiotrichaceae</taxon>
        <taxon>Thiomargarita</taxon>
    </lineage>
</organism>
<evidence type="ECO:0000313" key="2">
    <source>
        <dbReference type="Proteomes" id="UP000030428"/>
    </source>
</evidence>
<dbReference type="Proteomes" id="UP000030428">
    <property type="component" value="Unassembled WGS sequence"/>
</dbReference>
<sequence>MYGAELIVHMDESGQLLEISGTVLPLRTKSPSPFDNRPTIGFSANPIEQQVLKKRGKRHESGLFDLKPAV</sequence>
<dbReference type="AlphaFoldDB" id="A0A0A6RV86"/>
<accession>A0A0A6RV86</accession>
<gene>
    <name evidence="1" type="ORF">PN36_05340</name>
</gene>
<dbReference type="EMBL" id="JSZA02000015">
    <property type="protein sequence ID" value="KHD07781.1"/>
    <property type="molecule type" value="Genomic_DNA"/>
</dbReference>